<reference evidence="2" key="1">
    <citation type="submission" date="2020-03" db="EMBL/GenBank/DDBJ databases">
        <title>Transcriptomic Profiling of the Digestive Tract of the Rat Flea, Xenopsylla cheopis, Following Blood Feeding and Infection with Yersinia pestis.</title>
        <authorList>
            <person name="Bland D.M."/>
            <person name="Martens C.A."/>
            <person name="Virtaneva K."/>
            <person name="Kanakabandi K."/>
            <person name="Long D."/>
            <person name="Rosenke R."/>
            <person name="Saturday G.A."/>
            <person name="Hoyt F.H."/>
            <person name="Bruno D.P."/>
            <person name="Ribeiro J.M.C."/>
            <person name="Hinnebusch J."/>
        </authorList>
    </citation>
    <scope>NUCLEOTIDE SEQUENCE</scope>
</reference>
<accession>A0A6M2DXQ2</accession>
<feature type="transmembrane region" description="Helical" evidence="1">
    <location>
        <begin position="49"/>
        <end position="68"/>
    </location>
</feature>
<proteinExistence type="predicted"/>
<keyword evidence="1" id="KW-0472">Membrane</keyword>
<evidence type="ECO:0000256" key="1">
    <source>
        <dbReference type="SAM" id="Phobius"/>
    </source>
</evidence>
<keyword evidence="1" id="KW-1133">Transmembrane helix</keyword>
<dbReference type="AlphaFoldDB" id="A0A6M2DXQ2"/>
<name>A0A6M2DXQ2_XENCH</name>
<dbReference type="EMBL" id="GIIL01006734">
    <property type="protein sequence ID" value="NOV50460.1"/>
    <property type="molecule type" value="Transcribed_RNA"/>
</dbReference>
<protein>
    <submittedName>
        <fullName evidence="2">Putative product</fullName>
    </submittedName>
</protein>
<sequence length="74" mass="8698">MLIIPYKQNNMNMMFILFCPAYFLFIAIHPVSTFCTNKNIIFRAQTRLFGITALYVTCHLVTNFSFFLKKKPIP</sequence>
<evidence type="ECO:0000313" key="2">
    <source>
        <dbReference type="EMBL" id="NOV50460.1"/>
    </source>
</evidence>
<keyword evidence="1" id="KW-0812">Transmembrane</keyword>
<organism evidence="2">
    <name type="scientific">Xenopsylla cheopis</name>
    <name type="common">Oriental rat flea</name>
    <name type="synonym">Pulex cheopis</name>
    <dbReference type="NCBI Taxonomy" id="163159"/>
    <lineage>
        <taxon>Eukaryota</taxon>
        <taxon>Metazoa</taxon>
        <taxon>Ecdysozoa</taxon>
        <taxon>Arthropoda</taxon>
        <taxon>Hexapoda</taxon>
        <taxon>Insecta</taxon>
        <taxon>Pterygota</taxon>
        <taxon>Neoptera</taxon>
        <taxon>Endopterygota</taxon>
        <taxon>Siphonaptera</taxon>
        <taxon>Pulicidae</taxon>
        <taxon>Xenopsyllinae</taxon>
        <taxon>Xenopsylla</taxon>
    </lineage>
</organism>